<keyword evidence="1" id="KW-0238">DNA-binding</keyword>
<dbReference type="PANTHER" id="PTHR46558:SF4">
    <property type="entry name" value="DNA-BIDING PHAGE PROTEIN"/>
    <property type="match status" value="1"/>
</dbReference>
<evidence type="ECO:0000313" key="4">
    <source>
        <dbReference type="Proteomes" id="UP000294930"/>
    </source>
</evidence>
<evidence type="ECO:0000256" key="1">
    <source>
        <dbReference type="ARBA" id="ARBA00023125"/>
    </source>
</evidence>
<gene>
    <name evidence="3" type="ORF">A8975_0030</name>
</gene>
<comment type="caution">
    <text evidence="3">The sequence shown here is derived from an EMBL/GenBank/DDBJ whole genome shotgun (WGS) entry which is preliminary data.</text>
</comment>
<evidence type="ECO:0000313" key="3">
    <source>
        <dbReference type="EMBL" id="TDY13440.1"/>
    </source>
</evidence>
<protein>
    <submittedName>
        <fullName evidence="3">Helix-turn-helix protein</fullName>
    </submittedName>
</protein>
<sequence>MASFGHFLKTEREKREWTQTEFGAKIGINTSAISRIENGSQKFSKSKLKELSKLFNIELQLITDLFFADKFAREAFKYKCSDSIFSVAEDTANYLKNTNTKQGQFNFDNE</sequence>
<dbReference type="CDD" id="cd00093">
    <property type="entry name" value="HTH_XRE"/>
    <property type="match status" value="1"/>
</dbReference>
<dbReference type="PROSITE" id="PS50943">
    <property type="entry name" value="HTH_CROC1"/>
    <property type="match status" value="1"/>
</dbReference>
<keyword evidence="4" id="KW-1185">Reference proteome</keyword>
<dbReference type="Gene3D" id="1.10.260.40">
    <property type="entry name" value="lambda repressor-like DNA-binding domains"/>
    <property type="match status" value="1"/>
</dbReference>
<evidence type="ECO:0000259" key="2">
    <source>
        <dbReference type="PROSITE" id="PS50943"/>
    </source>
</evidence>
<dbReference type="InterPro" id="IPR001387">
    <property type="entry name" value="Cro/C1-type_HTH"/>
</dbReference>
<dbReference type="Pfam" id="PF01381">
    <property type="entry name" value="HTH_3"/>
    <property type="match status" value="1"/>
</dbReference>
<accession>A0ABY2G7T6</accession>
<organism evidence="3 4">
    <name type="scientific">Meridianimaribacter flavus</name>
    <dbReference type="NCBI Taxonomy" id="571115"/>
    <lineage>
        <taxon>Bacteria</taxon>
        <taxon>Pseudomonadati</taxon>
        <taxon>Bacteroidota</taxon>
        <taxon>Flavobacteriia</taxon>
        <taxon>Flavobacteriales</taxon>
        <taxon>Flavobacteriaceae</taxon>
        <taxon>Meridianimaribacter</taxon>
    </lineage>
</organism>
<name>A0ABY2G7T6_9FLAO</name>
<dbReference type="RefSeq" id="WP_134198250.1">
    <property type="nucleotide sequence ID" value="NZ_SOQZ01000001.1"/>
</dbReference>
<dbReference type="SMART" id="SM00530">
    <property type="entry name" value="HTH_XRE"/>
    <property type="match status" value="1"/>
</dbReference>
<reference evidence="3 4" key="1">
    <citation type="submission" date="2019-03" db="EMBL/GenBank/DDBJ databases">
        <title>Genomic Encyclopedia of Type Strains, Phase III (KMG-III): the genomes of soil and plant-associated and newly described type strains.</title>
        <authorList>
            <person name="Whitman W."/>
        </authorList>
    </citation>
    <scope>NUCLEOTIDE SEQUENCE [LARGE SCALE GENOMIC DNA]</scope>
    <source>
        <strain evidence="3 4">CGMCC 1.10957</strain>
    </source>
</reference>
<dbReference type="SUPFAM" id="SSF47413">
    <property type="entry name" value="lambda repressor-like DNA-binding domains"/>
    <property type="match status" value="1"/>
</dbReference>
<dbReference type="EMBL" id="SOQZ01000001">
    <property type="protein sequence ID" value="TDY13440.1"/>
    <property type="molecule type" value="Genomic_DNA"/>
</dbReference>
<proteinExistence type="predicted"/>
<feature type="domain" description="HTH cro/C1-type" evidence="2">
    <location>
        <begin position="8"/>
        <end position="62"/>
    </location>
</feature>
<dbReference type="Proteomes" id="UP000294930">
    <property type="component" value="Unassembled WGS sequence"/>
</dbReference>
<dbReference type="PANTHER" id="PTHR46558">
    <property type="entry name" value="TRACRIPTIONAL REGULATORY PROTEIN-RELATED-RELATED"/>
    <property type="match status" value="1"/>
</dbReference>
<dbReference type="InterPro" id="IPR010982">
    <property type="entry name" value="Lambda_DNA-bd_dom_sf"/>
</dbReference>